<evidence type="ECO:0000259" key="1">
    <source>
        <dbReference type="Pfam" id="PF04073"/>
    </source>
</evidence>
<reference evidence="2 3" key="1">
    <citation type="submission" date="2018-08" db="EMBL/GenBank/DDBJ databases">
        <title>Comparative analysis of Burkholderia isolates from Puerto Rico.</title>
        <authorList>
            <person name="Hall C."/>
            <person name="Sahl J."/>
            <person name="Wagner D."/>
        </authorList>
    </citation>
    <scope>NUCLEOTIDE SEQUENCE [LARGE SCALE GENOMIC DNA]</scope>
    <source>
        <strain evidence="2 3">Bp8964</strain>
    </source>
</reference>
<dbReference type="Pfam" id="PF04073">
    <property type="entry name" value="tRNA_edit"/>
    <property type="match status" value="1"/>
</dbReference>
<dbReference type="SUPFAM" id="SSF55826">
    <property type="entry name" value="YbaK/ProRS associated domain"/>
    <property type="match status" value="1"/>
</dbReference>
<dbReference type="InterPro" id="IPR036754">
    <property type="entry name" value="YbaK/aa-tRNA-synt-asso_dom_sf"/>
</dbReference>
<gene>
    <name evidence="2" type="ORF">DF015_17205</name>
</gene>
<name>A0AB74DAA9_9BURK</name>
<dbReference type="RefSeq" id="WP_095412105.1">
    <property type="nucleotide sequence ID" value="NZ_NQMX01000035.1"/>
</dbReference>
<sequence>MSQANETAIVPWVPGEDPGFSFRRIMDFLIAEKINHRVMVHPPEGQTVAASLLRGHSVEQAAKCMVVEVKHDNGELSYALAVVSGHRRVALKKVADCFRGVKAKLAPSHVASQLTRCMMGAVPPISFDDRLKVVVDRDLLPTPEIVFSAGRLDVSIGVDTGIYLNAIRHQIGSISE</sequence>
<dbReference type="InterPro" id="IPR007214">
    <property type="entry name" value="YbaK/aa-tRNA-synth-assoc-dom"/>
</dbReference>
<dbReference type="EMBL" id="QTNY01000011">
    <property type="protein sequence ID" value="RQP76741.1"/>
    <property type="molecule type" value="Genomic_DNA"/>
</dbReference>
<dbReference type="PANTHER" id="PTHR30411:SF9">
    <property type="entry name" value="MULTIFUNCTIONAL SER_THR-TRNA DEACYLASE PROXP-Y"/>
    <property type="match status" value="1"/>
</dbReference>
<dbReference type="Gene3D" id="3.90.960.10">
    <property type="entry name" value="YbaK/aminoacyl-tRNA synthetase-associated domain"/>
    <property type="match status" value="1"/>
</dbReference>
<comment type="caution">
    <text evidence="2">The sequence shown here is derived from an EMBL/GenBank/DDBJ whole genome shotgun (WGS) entry which is preliminary data.</text>
</comment>
<feature type="domain" description="YbaK/aminoacyl-tRNA synthetase-associated" evidence="1">
    <location>
        <begin position="47"/>
        <end position="159"/>
    </location>
</feature>
<evidence type="ECO:0000313" key="3">
    <source>
        <dbReference type="Proteomes" id="UP000273734"/>
    </source>
</evidence>
<dbReference type="PANTHER" id="PTHR30411">
    <property type="entry name" value="CYTOPLASMIC PROTEIN"/>
    <property type="match status" value="1"/>
</dbReference>
<accession>A0AB74DAA9</accession>
<dbReference type="AlphaFoldDB" id="A0AB74DAA9"/>
<organism evidence="2 3">
    <name type="scientific">Burkholderia ubonensis</name>
    <dbReference type="NCBI Taxonomy" id="101571"/>
    <lineage>
        <taxon>Bacteria</taxon>
        <taxon>Pseudomonadati</taxon>
        <taxon>Pseudomonadota</taxon>
        <taxon>Betaproteobacteria</taxon>
        <taxon>Burkholderiales</taxon>
        <taxon>Burkholderiaceae</taxon>
        <taxon>Burkholderia</taxon>
        <taxon>Burkholderia cepacia complex</taxon>
    </lineage>
</organism>
<dbReference type="Proteomes" id="UP000273734">
    <property type="component" value="Unassembled WGS sequence"/>
</dbReference>
<dbReference type="GO" id="GO:0002161">
    <property type="term" value="F:aminoacyl-tRNA deacylase activity"/>
    <property type="evidence" value="ECO:0007669"/>
    <property type="project" value="InterPro"/>
</dbReference>
<evidence type="ECO:0000313" key="2">
    <source>
        <dbReference type="EMBL" id="RQP76741.1"/>
    </source>
</evidence>
<proteinExistence type="predicted"/>
<protein>
    <submittedName>
        <fullName evidence="2">YbaK/prolyl-tRNA synthetase associated domain-containing protein</fullName>
    </submittedName>
</protein>